<dbReference type="Proteomes" id="UP000179266">
    <property type="component" value="Unassembled WGS sequence"/>
</dbReference>
<dbReference type="FunFam" id="3.90.190.10:FF:000157">
    <property type="entry name" value="Protein-tyrosine phosphatase"/>
    <property type="match status" value="1"/>
</dbReference>
<dbReference type="Gene3D" id="3.90.190.10">
    <property type="entry name" value="Protein tyrosine phosphatase superfamily"/>
    <property type="match status" value="1"/>
</dbReference>
<evidence type="ECO:0000256" key="1">
    <source>
        <dbReference type="ARBA" id="ARBA00022801"/>
    </source>
</evidence>
<dbReference type="PANTHER" id="PTHR23339">
    <property type="entry name" value="TYROSINE SPECIFIC PROTEIN PHOSPHATASE AND DUAL SPECIFICITY PROTEIN PHOSPHATASE"/>
    <property type="match status" value="1"/>
</dbReference>
<evidence type="ECO:0000313" key="4">
    <source>
        <dbReference type="EMBL" id="OGL42484.1"/>
    </source>
</evidence>
<reference evidence="4 5" key="1">
    <citation type="journal article" date="2016" name="Nat. Commun.">
        <title>Thousands of microbial genomes shed light on interconnected biogeochemical processes in an aquifer system.</title>
        <authorList>
            <person name="Anantharaman K."/>
            <person name="Brown C.T."/>
            <person name="Hug L.A."/>
            <person name="Sharon I."/>
            <person name="Castelle C.J."/>
            <person name="Probst A.J."/>
            <person name="Thomas B.C."/>
            <person name="Singh A."/>
            <person name="Wilkins M.J."/>
            <person name="Karaoz U."/>
            <person name="Brodie E.L."/>
            <person name="Williams K.H."/>
            <person name="Hubbard S.S."/>
            <person name="Banfield J.F."/>
        </authorList>
    </citation>
    <scope>NUCLEOTIDE SEQUENCE [LARGE SCALE GENOMIC DNA]</scope>
</reference>
<gene>
    <name evidence="4" type="ORF">A2161_11795</name>
</gene>
<dbReference type="InterPro" id="IPR020422">
    <property type="entry name" value="TYR_PHOSPHATASE_DUAL_dom"/>
</dbReference>
<organism evidence="4 5">
    <name type="scientific">Candidatus Schekmanbacteria bacterium RBG_13_48_7</name>
    <dbReference type="NCBI Taxonomy" id="1817878"/>
    <lineage>
        <taxon>Bacteria</taxon>
        <taxon>Candidatus Schekmaniibacteriota</taxon>
    </lineage>
</organism>
<evidence type="ECO:0000259" key="3">
    <source>
        <dbReference type="PROSITE" id="PS50056"/>
    </source>
</evidence>
<dbReference type="PROSITE" id="PS00383">
    <property type="entry name" value="TYR_PHOSPHATASE_1"/>
    <property type="match status" value="1"/>
</dbReference>
<dbReference type="EMBL" id="MGDD01000322">
    <property type="protein sequence ID" value="OGL42484.1"/>
    <property type="molecule type" value="Genomic_DNA"/>
</dbReference>
<proteinExistence type="predicted"/>
<dbReference type="PROSITE" id="PS50056">
    <property type="entry name" value="TYR_PHOSPHATASE_2"/>
    <property type="match status" value="1"/>
</dbReference>
<dbReference type="InterPro" id="IPR003595">
    <property type="entry name" value="Tyr_Pase_cat"/>
</dbReference>
<dbReference type="InterPro" id="IPR000242">
    <property type="entry name" value="PTP_cat"/>
</dbReference>
<protein>
    <submittedName>
        <fullName evidence="4">Uncharacterized protein</fullName>
    </submittedName>
</protein>
<feature type="domain" description="Tyrosine-protein phosphatase" evidence="2">
    <location>
        <begin position="1"/>
        <end position="166"/>
    </location>
</feature>
<dbReference type="SMART" id="SM00404">
    <property type="entry name" value="PTPc_motif"/>
    <property type="match status" value="1"/>
</dbReference>
<dbReference type="SUPFAM" id="SSF52799">
    <property type="entry name" value="(Phosphotyrosine protein) phosphatases II"/>
    <property type="match status" value="1"/>
</dbReference>
<dbReference type="InterPro" id="IPR029021">
    <property type="entry name" value="Prot-tyrosine_phosphatase-like"/>
</dbReference>
<dbReference type="AlphaFoldDB" id="A0A1F7RNA8"/>
<feature type="domain" description="Tyrosine specific protein phosphatases" evidence="3">
    <location>
        <begin position="81"/>
        <end position="145"/>
    </location>
</feature>
<keyword evidence="1" id="KW-0378">Hydrolase</keyword>
<dbReference type="GO" id="GO:0004725">
    <property type="term" value="F:protein tyrosine phosphatase activity"/>
    <property type="evidence" value="ECO:0007669"/>
    <property type="project" value="InterPro"/>
</dbReference>
<dbReference type="Pfam" id="PF22785">
    <property type="entry name" value="Tc-R-P"/>
    <property type="match status" value="1"/>
</dbReference>
<dbReference type="SMART" id="SM00195">
    <property type="entry name" value="DSPc"/>
    <property type="match status" value="1"/>
</dbReference>
<dbReference type="PRINTS" id="PR00700">
    <property type="entry name" value="PRTYPHPHTASE"/>
</dbReference>
<sequence>MKGKLLAGAYPGAARIPESRQKLENLLECGIRHIINLTEQNEFDHYGILFTPYDKILEETAFRKKCTVTYSRHAIRDLDVPSFQTMVNILDEIDFSIGAGNPVYVHCRGGIGRTGTVVGCYLIRKGMATGDDVLDMIKKLRELDPKIQIISPETKAQQHVVQTWHE</sequence>
<comment type="caution">
    <text evidence="4">The sequence shown here is derived from an EMBL/GenBank/DDBJ whole genome shotgun (WGS) entry which is preliminary data.</text>
</comment>
<evidence type="ECO:0000259" key="2">
    <source>
        <dbReference type="PROSITE" id="PS50054"/>
    </source>
</evidence>
<accession>A0A1F7RNA8</accession>
<dbReference type="PROSITE" id="PS50054">
    <property type="entry name" value="TYR_PHOSPHATASE_DUAL"/>
    <property type="match status" value="1"/>
</dbReference>
<evidence type="ECO:0000313" key="5">
    <source>
        <dbReference type="Proteomes" id="UP000179266"/>
    </source>
</evidence>
<name>A0A1F7RNA8_9BACT</name>
<dbReference type="InterPro" id="IPR016130">
    <property type="entry name" value="Tyr_Pase_AS"/>
</dbReference>
<dbReference type="InterPro" id="IPR000387">
    <property type="entry name" value="Tyr_Pase_dom"/>
</dbReference>
<dbReference type="InterPro" id="IPR050561">
    <property type="entry name" value="PTP"/>
</dbReference>